<proteinExistence type="predicted"/>
<dbReference type="EMBL" id="OX458333">
    <property type="protein sequence ID" value="CAI8964027.1"/>
    <property type="molecule type" value="Genomic_DNA"/>
</dbReference>
<dbReference type="Proteomes" id="UP001162030">
    <property type="component" value="Chromosome"/>
</dbReference>
<sequence length="173" mass="20518">MASNSAERKNVWLKRGEHFFFFFFVTVSFGEWTRTGRQPSSNLCATRQRMCVKACFYEEKLPKIRNRCRFSILERMLLTGQNHTVCKERYKPSARLETEYQPFEQREISDFGVSVQRLVEWNEDCYSLGVTRVAARAHAGHSRNRFTHRGVAYADRCRYRKGRRQPAGVHRRQ</sequence>
<protein>
    <submittedName>
        <fullName evidence="1">Uncharacterized protein</fullName>
    </submittedName>
</protein>
<keyword evidence="2" id="KW-1185">Reference proteome</keyword>
<reference evidence="1 2" key="1">
    <citation type="submission" date="2023-03" db="EMBL/GenBank/DDBJ databases">
        <authorList>
            <person name="Pearce D."/>
        </authorList>
    </citation>
    <scope>NUCLEOTIDE SEQUENCE [LARGE SCALE GENOMIC DNA]</scope>
    <source>
        <strain evidence="1">Msz</strain>
    </source>
</reference>
<gene>
    <name evidence="1" type="ORF">MSZNOR_4725</name>
</gene>
<organism evidence="1 2">
    <name type="scientific">Methylocaldum szegediense</name>
    <dbReference type="NCBI Taxonomy" id="73780"/>
    <lineage>
        <taxon>Bacteria</taxon>
        <taxon>Pseudomonadati</taxon>
        <taxon>Pseudomonadota</taxon>
        <taxon>Gammaproteobacteria</taxon>
        <taxon>Methylococcales</taxon>
        <taxon>Methylococcaceae</taxon>
        <taxon>Methylocaldum</taxon>
    </lineage>
</organism>
<evidence type="ECO:0000313" key="2">
    <source>
        <dbReference type="Proteomes" id="UP001162030"/>
    </source>
</evidence>
<name>A0ABM9I8U2_9GAMM</name>
<accession>A0ABM9I8U2</accession>
<evidence type="ECO:0000313" key="1">
    <source>
        <dbReference type="EMBL" id="CAI8964027.1"/>
    </source>
</evidence>